<accession>A0A8C5DI04</accession>
<dbReference type="InterPro" id="IPR050769">
    <property type="entry name" value="NAT_camello-type"/>
</dbReference>
<reference evidence="13" key="1">
    <citation type="submission" date="2020-06" db="EMBL/GenBank/DDBJ databases">
        <authorList>
            <consortium name="Wellcome Sanger Institute Data Sharing"/>
        </authorList>
    </citation>
    <scope>NUCLEOTIDE SEQUENCE [LARGE SCALE GENOMIC DNA]</scope>
</reference>
<feature type="domain" description="N-acetyltransferase" evidence="12">
    <location>
        <begin position="118"/>
        <end position="276"/>
    </location>
</feature>
<feature type="region of interest" description="Disordered" evidence="10">
    <location>
        <begin position="115"/>
        <end position="152"/>
    </location>
</feature>
<evidence type="ECO:0000256" key="10">
    <source>
        <dbReference type="SAM" id="MobiDB-lite"/>
    </source>
</evidence>
<comment type="function">
    <text evidence="7">Probable acetyltransferase.</text>
</comment>
<dbReference type="CTD" id="57106"/>
<comment type="similarity">
    <text evidence="8">Belongs to the camello family.</text>
</comment>
<sequence length="276" mass="31659">MVKLELDQVVMRRMKEDDIEIVKALIKEGCEGTENRLILHILTRPLCLFILAVFSSILRCLVHSFILALTIPVFLLIIFLKITMPRSTGVLGSSRPSWDYVGSSYRGTHDETLQNPYCRISGKTPTSKKPRRRIGAKEKDKEESTETITPEREQAAGQVWVADIEGEILACIFRERETQPGIRRICRLVTSCWYRREGLARLLVQSLEQWERERGAHRVYAHVPFPSKVGEVVFRKLGYTQQGKEPDEDDSGERGREPPEKGFLGNPLTKVFYKDL</sequence>
<evidence type="ECO:0000256" key="6">
    <source>
        <dbReference type="ARBA" id="ARBA00023315"/>
    </source>
</evidence>
<dbReference type="Gene3D" id="3.40.630.30">
    <property type="match status" value="1"/>
</dbReference>
<evidence type="ECO:0000313" key="13">
    <source>
        <dbReference type="Ensembl" id="ENSGWIP00000007203.1"/>
    </source>
</evidence>
<dbReference type="GeneID" id="114478141"/>
<dbReference type="Proteomes" id="UP000694680">
    <property type="component" value="Chromosome 16"/>
</dbReference>
<evidence type="ECO:0000256" key="2">
    <source>
        <dbReference type="ARBA" id="ARBA00022679"/>
    </source>
</evidence>
<dbReference type="InterPro" id="IPR016181">
    <property type="entry name" value="Acyl_CoA_acyltransferase"/>
</dbReference>
<feature type="compositionally biased region" description="Basic and acidic residues" evidence="10">
    <location>
        <begin position="135"/>
        <end position="152"/>
    </location>
</feature>
<feature type="region of interest" description="Disordered" evidence="10">
    <location>
        <begin position="240"/>
        <end position="268"/>
    </location>
</feature>
<evidence type="ECO:0000256" key="5">
    <source>
        <dbReference type="ARBA" id="ARBA00023136"/>
    </source>
</evidence>
<dbReference type="RefSeq" id="XP_028326790.1">
    <property type="nucleotide sequence ID" value="XM_028470989.1"/>
</dbReference>
<gene>
    <name evidence="13" type="primary">nat14</name>
</gene>
<keyword evidence="4 11" id="KW-1133">Transmembrane helix</keyword>
<evidence type="ECO:0000256" key="4">
    <source>
        <dbReference type="ARBA" id="ARBA00022989"/>
    </source>
</evidence>
<dbReference type="OrthoDB" id="41532at2759"/>
<evidence type="ECO:0000313" key="14">
    <source>
        <dbReference type="Proteomes" id="UP000694680"/>
    </source>
</evidence>
<dbReference type="Ensembl" id="ENSGWIT00000007973.1">
    <property type="protein sequence ID" value="ENSGWIP00000007203.1"/>
    <property type="gene ID" value="ENSGWIG00000004199.1"/>
</dbReference>
<reference evidence="13" key="2">
    <citation type="submission" date="2025-08" db="UniProtKB">
        <authorList>
            <consortium name="Ensembl"/>
        </authorList>
    </citation>
    <scope>IDENTIFICATION</scope>
</reference>
<keyword evidence="14" id="KW-1185">Reference proteome</keyword>
<dbReference type="PROSITE" id="PS51186">
    <property type="entry name" value="GNAT"/>
    <property type="match status" value="1"/>
</dbReference>
<dbReference type="CDD" id="cd04301">
    <property type="entry name" value="NAT_SF"/>
    <property type="match status" value="1"/>
</dbReference>
<comment type="subcellular location">
    <subcellularLocation>
        <location evidence="1">Membrane</location>
    </subcellularLocation>
</comment>
<reference evidence="13" key="3">
    <citation type="submission" date="2025-09" db="UniProtKB">
        <authorList>
            <consortium name="Ensembl"/>
        </authorList>
    </citation>
    <scope>IDENTIFICATION</scope>
</reference>
<evidence type="ECO:0000259" key="12">
    <source>
        <dbReference type="PROSITE" id="PS51186"/>
    </source>
</evidence>
<feature type="transmembrane region" description="Helical" evidence="11">
    <location>
        <begin position="37"/>
        <end position="55"/>
    </location>
</feature>
<dbReference type="AlphaFoldDB" id="A0A8C5DI04"/>
<proteinExistence type="inferred from homology"/>
<dbReference type="PANTHER" id="PTHR13947">
    <property type="entry name" value="GNAT FAMILY N-ACETYLTRANSFERASE"/>
    <property type="match status" value="1"/>
</dbReference>
<keyword evidence="3 11" id="KW-0812">Transmembrane</keyword>
<evidence type="ECO:0000256" key="9">
    <source>
        <dbReference type="ARBA" id="ARBA00040241"/>
    </source>
</evidence>
<dbReference type="PANTHER" id="PTHR13947:SF51">
    <property type="entry name" value="N-ACETYLTRANSFERASE 14-RELATED"/>
    <property type="match status" value="1"/>
</dbReference>
<evidence type="ECO:0000256" key="3">
    <source>
        <dbReference type="ARBA" id="ARBA00022692"/>
    </source>
</evidence>
<dbReference type="InterPro" id="IPR000182">
    <property type="entry name" value="GNAT_dom"/>
</dbReference>
<keyword evidence="6" id="KW-0012">Acyltransferase</keyword>
<organism evidence="13 14">
    <name type="scientific">Gouania willdenowi</name>
    <name type="common">Blunt-snouted clingfish</name>
    <name type="synonym">Lepadogaster willdenowi</name>
    <dbReference type="NCBI Taxonomy" id="441366"/>
    <lineage>
        <taxon>Eukaryota</taxon>
        <taxon>Metazoa</taxon>
        <taxon>Chordata</taxon>
        <taxon>Craniata</taxon>
        <taxon>Vertebrata</taxon>
        <taxon>Euteleostomi</taxon>
        <taxon>Actinopterygii</taxon>
        <taxon>Neopterygii</taxon>
        <taxon>Teleostei</taxon>
        <taxon>Neoteleostei</taxon>
        <taxon>Acanthomorphata</taxon>
        <taxon>Ovalentaria</taxon>
        <taxon>Blenniimorphae</taxon>
        <taxon>Blenniiformes</taxon>
        <taxon>Gobiesocoidei</taxon>
        <taxon>Gobiesocidae</taxon>
        <taxon>Gobiesocinae</taxon>
        <taxon>Gouania</taxon>
    </lineage>
</organism>
<name>A0A8C5DI04_GOUWI</name>
<dbReference type="SUPFAM" id="SSF55729">
    <property type="entry name" value="Acyl-CoA N-acyltransferases (Nat)"/>
    <property type="match status" value="1"/>
</dbReference>
<keyword evidence="5 11" id="KW-0472">Membrane</keyword>
<evidence type="ECO:0000256" key="11">
    <source>
        <dbReference type="SAM" id="Phobius"/>
    </source>
</evidence>
<dbReference type="Pfam" id="PF00583">
    <property type="entry name" value="Acetyltransf_1"/>
    <property type="match status" value="1"/>
</dbReference>
<keyword evidence="2" id="KW-0808">Transferase</keyword>
<evidence type="ECO:0000256" key="7">
    <source>
        <dbReference type="ARBA" id="ARBA00037582"/>
    </source>
</evidence>
<feature type="transmembrane region" description="Helical" evidence="11">
    <location>
        <begin position="61"/>
        <end position="80"/>
    </location>
</feature>
<evidence type="ECO:0000256" key="1">
    <source>
        <dbReference type="ARBA" id="ARBA00004370"/>
    </source>
</evidence>
<evidence type="ECO:0000256" key="8">
    <source>
        <dbReference type="ARBA" id="ARBA00038470"/>
    </source>
</evidence>
<dbReference type="GO" id="GO:0008080">
    <property type="term" value="F:N-acetyltransferase activity"/>
    <property type="evidence" value="ECO:0007669"/>
    <property type="project" value="InterPro"/>
</dbReference>
<dbReference type="GO" id="GO:0016020">
    <property type="term" value="C:membrane"/>
    <property type="evidence" value="ECO:0007669"/>
    <property type="project" value="UniProtKB-SubCell"/>
</dbReference>
<protein>
    <recommendedName>
        <fullName evidence="9">Probable N-acetyltransferase 14</fullName>
    </recommendedName>
</protein>